<organism evidence="4 5">
    <name type="scientific">Stutzerimonas stutzeri</name>
    <name type="common">Pseudomonas stutzeri</name>
    <dbReference type="NCBI Taxonomy" id="316"/>
    <lineage>
        <taxon>Bacteria</taxon>
        <taxon>Pseudomonadati</taxon>
        <taxon>Pseudomonadota</taxon>
        <taxon>Gammaproteobacteria</taxon>
        <taxon>Pseudomonadales</taxon>
        <taxon>Pseudomonadaceae</taxon>
        <taxon>Stutzerimonas</taxon>
    </lineage>
</organism>
<reference evidence="5" key="1">
    <citation type="journal article" date="2014" name="Genome Announc.">
        <title>Complete Genome Sequence of the Highly Transformable Pseudomonas stutzeri Strain 28a24.</title>
        <authorList>
            <person name="Smith B.A."/>
            <person name="Dougherty K.M."/>
            <person name="Baltrus D.A."/>
        </authorList>
    </citation>
    <scope>NUCLEOTIDE SEQUENCE [LARGE SCALE GENOMIC DNA]</scope>
    <source>
        <strain evidence="5">28a24</strain>
    </source>
</reference>
<dbReference type="SMART" id="SM00448">
    <property type="entry name" value="REC"/>
    <property type="match status" value="1"/>
</dbReference>
<dbReference type="InterPro" id="IPR050595">
    <property type="entry name" value="Bact_response_regulator"/>
</dbReference>
<protein>
    <submittedName>
        <fullName evidence="4">Chemotaxis protein CheY</fullName>
    </submittedName>
</protein>
<dbReference type="InterPro" id="IPR011006">
    <property type="entry name" value="CheY-like_superfamily"/>
</dbReference>
<dbReference type="CDD" id="cd17574">
    <property type="entry name" value="REC_OmpR"/>
    <property type="match status" value="1"/>
</dbReference>
<evidence type="ECO:0000256" key="1">
    <source>
        <dbReference type="ARBA" id="ARBA00022553"/>
    </source>
</evidence>
<dbReference type="RefSeq" id="WP_025242262.1">
    <property type="nucleotide sequence ID" value="NZ_CP007441.1"/>
</dbReference>
<evidence type="ECO:0000259" key="3">
    <source>
        <dbReference type="PROSITE" id="PS50110"/>
    </source>
</evidence>
<dbReference type="Pfam" id="PF00072">
    <property type="entry name" value="Response_reg"/>
    <property type="match status" value="1"/>
</dbReference>
<proteinExistence type="predicted"/>
<gene>
    <name evidence="4" type="ORF">CH92_13555</name>
</gene>
<dbReference type="EMBL" id="CP007441">
    <property type="protein sequence ID" value="AHL76063.1"/>
    <property type="molecule type" value="Genomic_DNA"/>
</dbReference>
<feature type="modified residue" description="4-aspartylphosphate" evidence="2">
    <location>
        <position position="61"/>
    </location>
</feature>
<accession>W8R8Y8</accession>
<feature type="domain" description="Response regulatory" evidence="3">
    <location>
        <begin position="12"/>
        <end position="125"/>
    </location>
</feature>
<reference evidence="4 5" key="2">
    <citation type="submission" date="2014-03" db="EMBL/GenBank/DDBJ databases">
        <authorList>
            <person name="Baltrus D."/>
            <person name="Dougherty K."/>
        </authorList>
    </citation>
    <scope>NUCLEOTIDE SEQUENCE</scope>
    <source>
        <strain evidence="4 5">28a24</strain>
    </source>
</reference>
<dbReference type="AlphaFoldDB" id="W8R8Y8"/>
<dbReference type="GO" id="GO:0000160">
    <property type="term" value="P:phosphorelay signal transduction system"/>
    <property type="evidence" value="ECO:0007669"/>
    <property type="project" value="InterPro"/>
</dbReference>
<dbReference type="PANTHER" id="PTHR44591:SF3">
    <property type="entry name" value="RESPONSE REGULATORY DOMAIN-CONTAINING PROTEIN"/>
    <property type="match status" value="1"/>
</dbReference>
<sequence>MRDQHPERRAPLVLLVEDEVGLSKLMVMILEDEGFRVVAAANGAQGLVRLKEEQPALILTDYMMPELNGYEMARVIRKNPAYDDTPILMTSAALPQQLQLDGLVDAFLPKGSGIGPLVTTIRQLIEGADGSEDSAP</sequence>
<dbReference type="PANTHER" id="PTHR44591">
    <property type="entry name" value="STRESS RESPONSE REGULATOR PROTEIN 1"/>
    <property type="match status" value="1"/>
</dbReference>
<evidence type="ECO:0000256" key="2">
    <source>
        <dbReference type="PROSITE-ProRule" id="PRU00169"/>
    </source>
</evidence>
<keyword evidence="1 2" id="KW-0597">Phosphoprotein</keyword>
<dbReference type="PATRIC" id="fig|316.77.peg.2708"/>
<dbReference type="OrthoDB" id="9800897at2"/>
<dbReference type="Gene3D" id="3.40.50.2300">
    <property type="match status" value="1"/>
</dbReference>
<dbReference type="SUPFAM" id="SSF52172">
    <property type="entry name" value="CheY-like"/>
    <property type="match status" value="1"/>
</dbReference>
<dbReference type="PROSITE" id="PS50110">
    <property type="entry name" value="RESPONSE_REGULATORY"/>
    <property type="match status" value="1"/>
</dbReference>
<evidence type="ECO:0000313" key="4">
    <source>
        <dbReference type="EMBL" id="AHL76063.1"/>
    </source>
</evidence>
<evidence type="ECO:0000313" key="5">
    <source>
        <dbReference type="Proteomes" id="UP000019522"/>
    </source>
</evidence>
<dbReference type="InterPro" id="IPR001789">
    <property type="entry name" value="Sig_transdc_resp-reg_receiver"/>
</dbReference>
<name>W8R8Y8_STUST</name>
<dbReference type="KEGG" id="pstt:CH92_13555"/>
<dbReference type="Proteomes" id="UP000019522">
    <property type="component" value="Chromosome"/>
</dbReference>